<gene>
    <name evidence="1" type="ORF">BDN72DRAFT_827517</name>
</gene>
<dbReference type="EMBL" id="ML208584">
    <property type="protein sequence ID" value="TFK62410.1"/>
    <property type="molecule type" value="Genomic_DNA"/>
</dbReference>
<evidence type="ECO:0000313" key="1">
    <source>
        <dbReference type="EMBL" id="TFK62410.1"/>
    </source>
</evidence>
<accession>A0ACD3A9K5</accession>
<proteinExistence type="predicted"/>
<protein>
    <submittedName>
        <fullName evidence="1">Uncharacterized protein</fullName>
    </submittedName>
</protein>
<sequence>MPLTTLREITMMKLMNRLTDKPKWDAKVFDPAITSKWRTEALNTPGVDFTERMFDWCIAELQYKAGKLQETGAIVVFNGDVVKSDTIVPEYLRLPLVDAVKPLEDVPANFQDWHPGSDDKVLDLVHPSLYPLVYGHSRILPYDTTALGDCVSRSGEGETILDPDSNGGSRRYDPYSNRFQWLPCEVDLSSGPPRITSYINNLHPQQHSELYELIEQIISCAIPLWNLTLTRQRAGYYLRIRYTDCRYDIDLNDTSQGPQREKKETSIAFARRRYGWYEQTRRLLWPEPDLEFDPYPRANREELFKHGSSRLKAGKYVDLQDEFRKTGLQVIVKLANIVLTPERPVYEGGTWHVEGQLNEHICATALYYYDSENITRSHLAFRHVVEPSKYNQSIRYEQGDHDWLQAIFGCAQEGRGVQEIGSVETRQGRLVTFPNTFQHQVQPFKLADPTKPGHRKLLAMFLVDPTIKIISTANVPCQQRDWWKQEVCEPENQSRISDLPGELQESIFNQVEGFPMSMDEAKRIRLELMAERSKFRVEQDKVMFSGEVFSLCEH</sequence>
<name>A0ACD3A9K5_9AGAR</name>
<reference evidence="1 2" key="1">
    <citation type="journal article" date="2019" name="Nat. Ecol. Evol.">
        <title>Megaphylogeny resolves global patterns of mushroom evolution.</title>
        <authorList>
            <person name="Varga T."/>
            <person name="Krizsan K."/>
            <person name="Foldi C."/>
            <person name="Dima B."/>
            <person name="Sanchez-Garcia M."/>
            <person name="Sanchez-Ramirez S."/>
            <person name="Szollosi G.J."/>
            <person name="Szarkandi J.G."/>
            <person name="Papp V."/>
            <person name="Albert L."/>
            <person name="Andreopoulos W."/>
            <person name="Angelini C."/>
            <person name="Antonin V."/>
            <person name="Barry K.W."/>
            <person name="Bougher N.L."/>
            <person name="Buchanan P."/>
            <person name="Buyck B."/>
            <person name="Bense V."/>
            <person name="Catcheside P."/>
            <person name="Chovatia M."/>
            <person name="Cooper J."/>
            <person name="Damon W."/>
            <person name="Desjardin D."/>
            <person name="Finy P."/>
            <person name="Geml J."/>
            <person name="Haridas S."/>
            <person name="Hughes K."/>
            <person name="Justo A."/>
            <person name="Karasinski D."/>
            <person name="Kautmanova I."/>
            <person name="Kiss B."/>
            <person name="Kocsube S."/>
            <person name="Kotiranta H."/>
            <person name="LaButti K.M."/>
            <person name="Lechner B.E."/>
            <person name="Liimatainen K."/>
            <person name="Lipzen A."/>
            <person name="Lukacs Z."/>
            <person name="Mihaltcheva S."/>
            <person name="Morgado L.N."/>
            <person name="Niskanen T."/>
            <person name="Noordeloos M.E."/>
            <person name="Ohm R.A."/>
            <person name="Ortiz-Santana B."/>
            <person name="Ovrebo C."/>
            <person name="Racz N."/>
            <person name="Riley R."/>
            <person name="Savchenko A."/>
            <person name="Shiryaev A."/>
            <person name="Soop K."/>
            <person name="Spirin V."/>
            <person name="Szebenyi C."/>
            <person name="Tomsovsky M."/>
            <person name="Tulloss R.E."/>
            <person name="Uehling J."/>
            <person name="Grigoriev I.V."/>
            <person name="Vagvolgyi C."/>
            <person name="Papp T."/>
            <person name="Martin F.M."/>
            <person name="Miettinen O."/>
            <person name="Hibbett D.S."/>
            <person name="Nagy L.G."/>
        </authorList>
    </citation>
    <scope>NUCLEOTIDE SEQUENCE [LARGE SCALE GENOMIC DNA]</scope>
    <source>
        <strain evidence="1 2">NL-1719</strain>
    </source>
</reference>
<keyword evidence="2" id="KW-1185">Reference proteome</keyword>
<evidence type="ECO:0000313" key="2">
    <source>
        <dbReference type="Proteomes" id="UP000308600"/>
    </source>
</evidence>
<organism evidence="1 2">
    <name type="scientific">Pluteus cervinus</name>
    <dbReference type="NCBI Taxonomy" id="181527"/>
    <lineage>
        <taxon>Eukaryota</taxon>
        <taxon>Fungi</taxon>
        <taxon>Dikarya</taxon>
        <taxon>Basidiomycota</taxon>
        <taxon>Agaricomycotina</taxon>
        <taxon>Agaricomycetes</taxon>
        <taxon>Agaricomycetidae</taxon>
        <taxon>Agaricales</taxon>
        <taxon>Pluteineae</taxon>
        <taxon>Pluteaceae</taxon>
        <taxon>Pluteus</taxon>
    </lineage>
</organism>
<dbReference type="Proteomes" id="UP000308600">
    <property type="component" value="Unassembled WGS sequence"/>
</dbReference>